<keyword evidence="1" id="KW-1133">Transmembrane helix</keyword>
<dbReference type="EMBL" id="BAABDF010000003">
    <property type="protein sequence ID" value="GAA3860733.1"/>
    <property type="molecule type" value="Genomic_DNA"/>
</dbReference>
<keyword evidence="1" id="KW-0812">Transmembrane</keyword>
<dbReference type="RefSeq" id="WP_344844141.1">
    <property type="nucleotide sequence ID" value="NZ_BAABDF010000003.1"/>
</dbReference>
<dbReference type="Proteomes" id="UP001399917">
    <property type="component" value="Unassembled WGS sequence"/>
</dbReference>
<name>A0ABP7JZK0_9RHOB</name>
<dbReference type="PANTHER" id="PTHR15887">
    <property type="entry name" value="TRANSMEMBRANE PROTEIN 69"/>
    <property type="match status" value="1"/>
</dbReference>
<dbReference type="Pfam" id="PF11911">
    <property type="entry name" value="DUF3429"/>
    <property type="match status" value="1"/>
</dbReference>
<dbReference type="InterPro" id="IPR021836">
    <property type="entry name" value="DUF3429"/>
</dbReference>
<accession>A0ABP7JZK0</accession>
<evidence type="ECO:0000313" key="3">
    <source>
        <dbReference type="Proteomes" id="UP001399917"/>
    </source>
</evidence>
<reference evidence="3" key="1">
    <citation type="journal article" date="2019" name="Int. J. Syst. Evol. Microbiol.">
        <title>The Global Catalogue of Microorganisms (GCM) 10K type strain sequencing project: providing services to taxonomists for standard genome sequencing and annotation.</title>
        <authorList>
            <consortium name="The Broad Institute Genomics Platform"/>
            <consortium name="The Broad Institute Genome Sequencing Center for Infectious Disease"/>
            <person name="Wu L."/>
            <person name="Ma J."/>
        </authorList>
    </citation>
    <scope>NUCLEOTIDE SEQUENCE [LARGE SCALE GENOMIC DNA]</scope>
    <source>
        <strain evidence="3">JCM 17190</strain>
    </source>
</reference>
<evidence type="ECO:0000256" key="1">
    <source>
        <dbReference type="SAM" id="Phobius"/>
    </source>
</evidence>
<organism evidence="2 3">
    <name type="scientific">Celeribacter arenosi</name>
    <dbReference type="NCBI Taxonomy" id="792649"/>
    <lineage>
        <taxon>Bacteria</taxon>
        <taxon>Pseudomonadati</taxon>
        <taxon>Pseudomonadota</taxon>
        <taxon>Alphaproteobacteria</taxon>
        <taxon>Rhodobacterales</taxon>
        <taxon>Roseobacteraceae</taxon>
        <taxon>Celeribacter</taxon>
    </lineage>
</organism>
<evidence type="ECO:0000313" key="2">
    <source>
        <dbReference type="EMBL" id="GAA3860733.1"/>
    </source>
</evidence>
<comment type="caution">
    <text evidence="2">The sequence shown here is derived from an EMBL/GenBank/DDBJ whole genome shotgun (WGS) entry which is preliminary data.</text>
</comment>
<gene>
    <name evidence="2" type="ORF">GCM10022404_09490</name>
</gene>
<sequence length="153" mass="16414">MRPPFVPLILTAAGAVPFVIGAAISRLDTTQTFGAITLSPTDGPTLLAAYGVVILAFMSGILWGFATTTARKTGYFLSVIPSLFAFFFGTFHVFSLAVTLQLLLMWLAAGFAIVLALDAWFWRQGLAPVWWLSLRIPVSVVVVTCLLIGASAF</sequence>
<feature type="transmembrane region" description="Helical" evidence="1">
    <location>
        <begin position="129"/>
        <end position="150"/>
    </location>
</feature>
<feature type="transmembrane region" description="Helical" evidence="1">
    <location>
        <begin position="45"/>
        <end position="63"/>
    </location>
</feature>
<dbReference type="PANTHER" id="PTHR15887:SF1">
    <property type="entry name" value="TRANSMEMBRANE PROTEIN 69"/>
    <property type="match status" value="1"/>
</dbReference>
<feature type="transmembrane region" description="Helical" evidence="1">
    <location>
        <begin position="75"/>
        <end position="97"/>
    </location>
</feature>
<keyword evidence="3" id="KW-1185">Reference proteome</keyword>
<protein>
    <submittedName>
        <fullName evidence="2">DUF3429 domain-containing protein</fullName>
    </submittedName>
</protein>
<proteinExistence type="predicted"/>
<feature type="transmembrane region" description="Helical" evidence="1">
    <location>
        <begin position="103"/>
        <end position="122"/>
    </location>
</feature>
<keyword evidence="1" id="KW-0472">Membrane</keyword>